<keyword evidence="2 5" id="KW-0812">Transmembrane</keyword>
<organism evidence="8 9">
    <name type="scientific">Kocuria aegyptia</name>
    <dbReference type="NCBI Taxonomy" id="330943"/>
    <lineage>
        <taxon>Bacteria</taxon>
        <taxon>Bacillati</taxon>
        <taxon>Actinomycetota</taxon>
        <taxon>Actinomycetes</taxon>
        <taxon>Micrococcales</taxon>
        <taxon>Micrococcaceae</taxon>
        <taxon>Kocuria</taxon>
    </lineage>
</organism>
<comment type="caution">
    <text evidence="8">The sequence shown here is derived from an EMBL/GenBank/DDBJ whole genome shotgun (WGS) entry which is preliminary data.</text>
</comment>
<accession>A0ABN2KSE0</accession>
<evidence type="ECO:0000313" key="9">
    <source>
        <dbReference type="Proteomes" id="UP001501204"/>
    </source>
</evidence>
<evidence type="ECO:0000256" key="2">
    <source>
        <dbReference type="ARBA" id="ARBA00022692"/>
    </source>
</evidence>
<evidence type="ECO:0000259" key="7">
    <source>
        <dbReference type="Pfam" id="PF13515"/>
    </source>
</evidence>
<evidence type="ECO:0000256" key="5">
    <source>
        <dbReference type="SAM" id="Phobius"/>
    </source>
</evidence>
<feature type="transmembrane region" description="Helical" evidence="5">
    <location>
        <begin position="129"/>
        <end position="151"/>
    </location>
</feature>
<evidence type="ECO:0000256" key="1">
    <source>
        <dbReference type="ARBA" id="ARBA00004141"/>
    </source>
</evidence>
<feature type="transmembrane region" description="Helical" evidence="5">
    <location>
        <begin position="107"/>
        <end position="123"/>
    </location>
</feature>
<gene>
    <name evidence="8" type="ORF">GCM10009767_24460</name>
</gene>
<dbReference type="Pfam" id="PF13515">
    <property type="entry name" value="FUSC_2"/>
    <property type="match status" value="1"/>
</dbReference>
<feature type="signal peptide" evidence="6">
    <location>
        <begin position="1"/>
        <end position="20"/>
    </location>
</feature>
<sequence>MQTIRGARILLALKTSLAVALSWAVAQRMPGVLDEYPYYAPLGAISAMYPTVLGSVRAGLQTVAGIALGILLAAGVLLLGDPNLVTVAVAVGVGVLLAGIRRLGAGAEYVPVGALFVLIIGGQDAEGFSVGFLVQMSVGVAIGLIVNVTVFPPLDFRTARLQLDRLQRVVVDYLEDVAGELAEPGTTGGRDWRRRNHALVRITGEVREAVDESARSARANPRMVLRRRRTADPGDPGYDSLLKLENVVFHLRGFTDAVRELYDHEQHDWLVSTALSARLAEAAQSAADAVRAWAAGEDPEEAAERVRSLGGRLHADLTDLSRTEDQLVLAAARDLARLVAVLDPPSAPPAGSSAVTRG</sequence>
<dbReference type="InterPro" id="IPR049453">
    <property type="entry name" value="Memb_transporter_dom"/>
</dbReference>
<evidence type="ECO:0000313" key="8">
    <source>
        <dbReference type="EMBL" id="GAA1764883.1"/>
    </source>
</evidence>
<reference evidence="8 9" key="1">
    <citation type="journal article" date="2019" name="Int. J. Syst. Evol. Microbiol.">
        <title>The Global Catalogue of Microorganisms (GCM) 10K type strain sequencing project: providing services to taxonomists for standard genome sequencing and annotation.</title>
        <authorList>
            <consortium name="The Broad Institute Genomics Platform"/>
            <consortium name="The Broad Institute Genome Sequencing Center for Infectious Disease"/>
            <person name="Wu L."/>
            <person name="Ma J."/>
        </authorList>
    </citation>
    <scope>NUCLEOTIDE SEQUENCE [LARGE SCALE GENOMIC DNA]</scope>
    <source>
        <strain evidence="8 9">JCM 14735</strain>
    </source>
</reference>
<protein>
    <recommendedName>
        <fullName evidence="7">Integral membrane bound transporter domain-containing protein</fullName>
    </recommendedName>
</protein>
<keyword evidence="6" id="KW-0732">Signal</keyword>
<feature type="transmembrane region" description="Helical" evidence="5">
    <location>
        <begin position="36"/>
        <end position="53"/>
    </location>
</feature>
<feature type="domain" description="Integral membrane bound transporter" evidence="7">
    <location>
        <begin position="22"/>
        <end position="146"/>
    </location>
</feature>
<keyword evidence="4 5" id="KW-0472">Membrane</keyword>
<evidence type="ECO:0000256" key="4">
    <source>
        <dbReference type="ARBA" id="ARBA00023136"/>
    </source>
</evidence>
<dbReference type="Proteomes" id="UP001501204">
    <property type="component" value="Unassembled WGS sequence"/>
</dbReference>
<keyword evidence="9" id="KW-1185">Reference proteome</keyword>
<evidence type="ECO:0000256" key="6">
    <source>
        <dbReference type="SAM" id="SignalP"/>
    </source>
</evidence>
<name>A0ABN2KSE0_9MICC</name>
<dbReference type="RefSeq" id="WP_344122894.1">
    <property type="nucleotide sequence ID" value="NZ_BAAAOA010000029.1"/>
</dbReference>
<dbReference type="EMBL" id="BAAAOA010000029">
    <property type="protein sequence ID" value="GAA1764883.1"/>
    <property type="molecule type" value="Genomic_DNA"/>
</dbReference>
<comment type="subcellular location">
    <subcellularLocation>
        <location evidence="1">Membrane</location>
        <topology evidence="1">Multi-pass membrane protein</topology>
    </subcellularLocation>
</comment>
<proteinExistence type="predicted"/>
<feature type="chain" id="PRO_5047514522" description="Integral membrane bound transporter domain-containing protein" evidence="6">
    <location>
        <begin position="21"/>
        <end position="358"/>
    </location>
</feature>
<evidence type="ECO:0000256" key="3">
    <source>
        <dbReference type="ARBA" id="ARBA00022989"/>
    </source>
</evidence>
<feature type="transmembrane region" description="Helical" evidence="5">
    <location>
        <begin position="60"/>
        <end position="78"/>
    </location>
</feature>
<keyword evidence="3 5" id="KW-1133">Transmembrane helix</keyword>